<dbReference type="OrthoDB" id="9808943at2"/>
<reference evidence="1 2" key="1">
    <citation type="submission" date="2019-09" db="EMBL/GenBank/DDBJ databases">
        <title>FDA dAtabase for Regulatory Grade micrObial Sequences (FDA-ARGOS): Supporting development and validation of Infectious Disease Dx tests.</title>
        <authorList>
            <person name="Sciortino C."/>
            <person name="Tallon L."/>
            <person name="Sadzewicz L."/>
            <person name="Vavikolanu K."/>
            <person name="Mehta A."/>
            <person name="Aluvathingal J."/>
            <person name="Nadendla S."/>
            <person name="Nandy P."/>
            <person name="Geyer C."/>
            <person name="Yan Y."/>
            <person name="Sichtig H."/>
        </authorList>
    </citation>
    <scope>NUCLEOTIDE SEQUENCE [LARGE SCALE GENOMIC DNA]</scope>
    <source>
        <strain evidence="1 2">FDAARGOS_664</strain>
    </source>
</reference>
<evidence type="ECO:0000313" key="2">
    <source>
        <dbReference type="Proteomes" id="UP000322822"/>
    </source>
</evidence>
<accession>A0A5P2HB04</accession>
<protein>
    <submittedName>
        <fullName evidence="1">RidA family protein</fullName>
    </submittedName>
</protein>
<dbReference type="GO" id="GO:0005829">
    <property type="term" value="C:cytosol"/>
    <property type="evidence" value="ECO:0007669"/>
    <property type="project" value="TreeGrafter"/>
</dbReference>
<dbReference type="PANTHER" id="PTHR11803:SF44">
    <property type="entry name" value="RUTC FAMILY PROTEIN YJGH"/>
    <property type="match status" value="1"/>
</dbReference>
<sequence>MQRQQVHTQPDPYAPYLLSQAIRVGGFVFVSGQAAVGDDGKIDGPGDFDRQADRAFRNLQRALEAGGSGLDRVVKVTIFLTSMSHFGKIVALRRKWFSQPYPADTIVEISALYSPDAMIEIEAIAVADGAAS</sequence>
<dbReference type="InterPro" id="IPR006175">
    <property type="entry name" value="YjgF/YER057c/UK114"/>
</dbReference>
<dbReference type="GO" id="GO:0019239">
    <property type="term" value="F:deaminase activity"/>
    <property type="evidence" value="ECO:0007669"/>
    <property type="project" value="TreeGrafter"/>
</dbReference>
<dbReference type="AlphaFoldDB" id="A0A5P2HB04"/>
<dbReference type="RefSeq" id="WP_150375348.1">
    <property type="nucleotide sequence ID" value="NZ_CP044067.1"/>
</dbReference>
<dbReference type="CDD" id="cd00448">
    <property type="entry name" value="YjgF_YER057c_UK114_family"/>
    <property type="match status" value="1"/>
</dbReference>
<dbReference type="PANTHER" id="PTHR11803">
    <property type="entry name" value="2-IMINOBUTANOATE/2-IMINOPROPANOATE DEAMINASE RIDA"/>
    <property type="match status" value="1"/>
</dbReference>
<dbReference type="SUPFAM" id="SSF55298">
    <property type="entry name" value="YjgF-like"/>
    <property type="match status" value="1"/>
</dbReference>
<proteinExistence type="predicted"/>
<dbReference type="InterPro" id="IPR035959">
    <property type="entry name" value="RutC-like_sf"/>
</dbReference>
<organism evidence="1 2">
    <name type="scientific">Cupriavidus pauculus</name>
    <dbReference type="NCBI Taxonomy" id="82633"/>
    <lineage>
        <taxon>Bacteria</taxon>
        <taxon>Pseudomonadati</taxon>
        <taxon>Pseudomonadota</taxon>
        <taxon>Betaproteobacteria</taxon>
        <taxon>Burkholderiales</taxon>
        <taxon>Burkholderiaceae</taxon>
        <taxon>Cupriavidus</taxon>
    </lineage>
</organism>
<dbReference type="Pfam" id="PF01042">
    <property type="entry name" value="Ribonuc_L-PSP"/>
    <property type="match status" value="1"/>
</dbReference>
<evidence type="ECO:0000313" key="1">
    <source>
        <dbReference type="EMBL" id="QET05291.1"/>
    </source>
</evidence>
<dbReference type="Gene3D" id="3.30.1330.40">
    <property type="entry name" value="RutC-like"/>
    <property type="match status" value="1"/>
</dbReference>
<dbReference type="EMBL" id="CP044067">
    <property type="protein sequence ID" value="QET05291.1"/>
    <property type="molecule type" value="Genomic_DNA"/>
</dbReference>
<gene>
    <name evidence="1" type="ORF">FOB72_25025</name>
</gene>
<dbReference type="Proteomes" id="UP000322822">
    <property type="component" value="Chromosome 2"/>
</dbReference>
<name>A0A5P2HB04_9BURK</name>